<evidence type="ECO:0000313" key="2">
    <source>
        <dbReference type="EMBL" id="KAJ8372924.1"/>
    </source>
</evidence>
<feature type="region of interest" description="Disordered" evidence="1">
    <location>
        <begin position="25"/>
        <end position="53"/>
    </location>
</feature>
<gene>
    <name evidence="2" type="ORF">AAFF_G00275740</name>
</gene>
<dbReference type="EMBL" id="JAINUG010000380">
    <property type="protein sequence ID" value="KAJ8372924.1"/>
    <property type="molecule type" value="Genomic_DNA"/>
</dbReference>
<name>A0AAD7RAI4_9TELE</name>
<protein>
    <submittedName>
        <fullName evidence="2">Uncharacterized protein</fullName>
    </submittedName>
</protein>
<proteinExistence type="predicted"/>
<evidence type="ECO:0000256" key="1">
    <source>
        <dbReference type="SAM" id="MobiDB-lite"/>
    </source>
</evidence>
<accession>A0AAD7RAI4</accession>
<dbReference type="AlphaFoldDB" id="A0AAD7RAI4"/>
<dbReference type="Proteomes" id="UP001221898">
    <property type="component" value="Unassembled WGS sequence"/>
</dbReference>
<reference evidence="2" key="1">
    <citation type="journal article" date="2023" name="Science">
        <title>Genome structures resolve the early diversification of teleost fishes.</title>
        <authorList>
            <person name="Parey E."/>
            <person name="Louis A."/>
            <person name="Montfort J."/>
            <person name="Bouchez O."/>
            <person name="Roques C."/>
            <person name="Iampietro C."/>
            <person name="Lluch J."/>
            <person name="Castinel A."/>
            <person name="Donnadieu C."/>
            <person name="Desvignes T."/>
            <person name="Floi Bucao C."/>
            <person name="Jouanno E."/>
            <person name="Wen M."/>
            <person name="Mejri S."/>
            <person name="Dirks R."/>
            <person name="Jansen H."/>
            <person name="Henkel C."/>
            <person name="Chen W.J."/>
            <person name="Zahm M."/>
            <person name="Cabau C."/>
            <person name="Klopp C."/>
            <person name="Thompson A.W."/>
            <person name="Robinson-Rechavi M."/>
            <person name="Braasch I."/>
            <person name="Lecointre G."/>
            <person name="Bobe J."/>
            <person name="Postlethwait J.H."/>
            <person name="Berthelot C."/>
            <person name="Roest Crollius H."/>
            <person name="Guiguen Y."/>
        </authorList>
    </citation>
    <scope>NUCLEOTIDE SEQUENCE</scope>
    <source>
        <strain evidence="2">NC1722</strain>
    </source>
</reference>
<comment type="caution">
    <text evidence="2">The sequence shown here is derived from an EMBL/GenBank/DDBJ whole genome shotgun (WGS) entry which is preliminary data.</text>
</comment>
<sequence length="123" mass="12666">MRLTLEAGSVDPGVERRPRPRMVLTCAGRGRDSPGREVTAGEASSGCNPPARRCSEGADRGAAGCVERGGGQVCIYPPALRRVIKGAFGAVSAVINPAAASSGFEVPTMITRAFLKTGLPRDG</sequence>
<organism evidence="2 3">
    <name type="scientific">Aldrovandia affinis</name>
    <dbReference type="NCBI Taxonomy" id="143900"/>
    <lineage>
        <taxon>Eukaryota</taxon>
        <taxon>Metazoa</taxon>
        <taxon>Chordata</taxon>
        <taxon>Craniata</taxon>
        <taxon>Vertebrata</taxon>
        <taxon>Euteleostomi</taxon>
        <taxon>Actinopterygii</taxon>
        <taxon>Neopterygii</taxon>
        <taxon>Teleostei</taxon>
        <taxon>Notacanthiformes</taxon>
        <taxon>Halosauridae</taxon>
        <taxon>Aldrovandia</taxon>
    </lineage>
</organism>
<keyword evidence="3" id="KW-1185">Reference proteome</keyword>
<evidence type="ECO:0000313" key="3">
    <source>
        <dbReference type="Proteomes" id="UP001221898"/>
    </source>
</evidence>